<evidence type="ECO:0000256" key="1">
    <source>
        <dbReference type="ARBA" id="ARBA00022574"/>
    </source>
</evidence>
<dbReference type="InterPro" id="IPR057588">
    <property type="entry name" value="NWD1/2-like_WH"/>
</dbReference>
<feature type="region of interest" description="Disordered" evidence="3">
    <location>
        <begin position="55"/>
        <end position="80"/>
    </location>
</feature>
<name>A0ABD0LHT6_9CAEN</name>
<dbReference type="PROSITE" id="PS50837">
    <property type="entry name" value="NACHT"/>
    <property type="match status" value="1"/>
</dbReference>
<dbReference type="InterPro" id="IPR052752">
    <property type="entry name" value="NACHT-WD_repeat"/>
</dbReference>
<keyword evidence="1" id="KW-0853">WD repeat</keyword>
<accession>A0ABD0LHT6</accession>
<organism evidence="5 6">
    <name type="scientific">Batillaria attramentaria</name>
    <dbReference type="NCBI Taxonomy" id="370345"/>
    <lineage>
        <taxon>Eukaryota</taxon>
        <taxon>Metazoa</taxon>
        <taxon>Spiralia</taxon>
        <taxon>Lophotrochozoa</taxon>
        <taxon>Mollusca</taxon>
        <taxon>Gastropoda</taxon>
        <taxon>Caenogastropoda</taxon>
        <taxon>Sorbeoconcha</taxon>
        <taxon>Cerithioidea</taxon>
        <taxon>Batillariidae</taxon>
        <taxon>Batillaria</taxon>
    </lineage>
</organism>
<dbReference type="InterPro" id="IPR025139">
    <property type="entry name" value="DUF4062"/>
</dbReference>
<dbReference type="InterPro" id="IPR007111">
    <property type="entry name" value="NACHT_NTPase"/>
</dbReference>
<dbReference type="Pfam" id="PF25469">
    <property type="entry name" value="WHD_NWD1"/>
    <property type="match status" value="1"/>
</dbReference>
<dbReference type="InterPro" id="IPR011044">
    <property type="entry name" value="Quino_amine_DH_bsu"/>
</dbReference>
<evidence type="ECO:0000313" key="6">
    <source>
        <dbReference type="Proteomes" id="UP001519460"/>
    </source>
</evidence>
<sequence>MTMTAADDIKTSHMAHRFLVTQDRLGLKQHFTVNHRTLDFSITELTEPLRYRHLENGDEPDTEQISARGKRKAAPTRAQQEARLRYTHLKNEDYDMVTSLMQGSLPLSDVPTIKSKVIKLFISSTFTDFVVERNVLQEQVFPKIRKYCRDKYGVDFQAVDMRWGVALEAQDDHSVLELCLAELSHCQTISIGPNFALLLGQKYGHCPAPPVVPRFQFETVRTHLVDSGRDVTVLDLCYQRDANVTPSVYRLLNISKIQELTDVKWAETEAKLKQLITDGAKLAVAGHDLKADDLRRLTASVTEHETYQGLMEVNTERGKGDNCVMFVREIGDLLDNLDKNLAKRFCDVIPGTTAANSNAQAALTNLKAACQKLLPRFNYGFGTVSWTEQGIDTEVHKDYIDRVCEHFYHTTRALVDRNMMRHDQLTTDDLYHEVAGHWAVAASRCSTFVGREVPLMGIRQYITEESSQALVVYGQSGVGKTSFLAKVASLAQGWTSEQPSQIKTSVILRFIGITPKCSSIQQLLHSICHQIAFVAGRNRLEVPEDYKSLKMYFIDLLQRGEVPGMLVIILDSLDQLSAGNGAHKLDWLPARIAPNIKVIMSTIPGKHGILDRLKNKVQDSVMQLPPLPATDAERIMKVLLEATNRQVTLPQWRIVQEAFQHCTLPLFITLTFQEASRWRSYDEIAPGALQHTVEAAIEKLFERLEAKHGRMFVSRALAYITAARRGLSESELEDVLSLDDDVLNAVFTMWLPPVRRVPPSLWPRLYLDIAAFLVERDADDVVVLSWYHQQFVDAATTRYLSCYVDYVQVHRTLADYYTGTWSGSAQKPFTFNKQLMDRLKLTDPQGKACRYVPDMPLIFMSSEVSERFNLRKMSQLPYSLLHSRQFDRLRSDCFCNYQWLHAKLRATSVQHVLADFALLDDRETDLVADVFRMADSALKHDPDRLGAEISGRLLPHVARYQSVRELVRQCDLAAQMCCPLVPIAQLYAAPGGPLQYECDLKARSAVDVDVFSSPDGILLTAKSYYSTCLKVWELSQGEPRQDMHLPVGAVHPSSDGRYLTILKDNRHVSIYKADCGELHGHVDYEYGEVGAVATGKKYLAISVDRGVGPIVVDLEEARLVHRFAFHSHAVAFSSDETLFAFNTGTLVILYSLPLMERKCVGQVNEIPQMLQFTGHQTKCFLLTQTKMLKSIYFDIVSRKHYNKDIICDLDLRDFTLSHKQNLLLCRSARCLYVIDAHRERLVHRLQRAPDKVLSETLTTFSGAGFTPDDRLVVAARYNHLFVWNANSGQPVRVLQAALCPVVKLFMSPATNKAVTLLKDNTLQVFFFWSCGVE</sequence>
<proteinExistence type="predicted"/>
<keyword evidence="6" id="KW-1185">Reference proteome</keyword>
<dbReference type="InterPro" id="IPR027417">
    <property type="entry name" value="P-loop_NTPase"/>
</dbReference>
<dbReference type="SUPFAM" id="SSF52540">
    <property type="entry name" value="P-loop containing nucleoside triphosphate hydrolases"/>
    <property type="match status" value="1"/>
</dbReference>
<dbReference type="Pfam" id="PF13271">
    <property type="entry name" value="DUF4062"/>
    <property type="match status" value="1"/>
</dbReference>
<dbReference type="Gene3D" id="3.40.50.300">
    <property type="entry name" value="P-loop containing nucleotide triphosphate hydrolases"/>
    <property type="match status" value="1"/>
</dbReference>
<comment type="caution">
    <text evidence="5">The sequence shown here is derived from an EMBL/GenBank/DDBJ whole genome shotgun (WGS) entry which is preliminary data.</text>
</comment>
<keyword evidence="2" id="KW-0677">Repeat</keyword>
<dbReference type="SUPFAM" id="SSF50969">
    <property type="entry name" value="YVTN repeat-like/Quinoprotein amine dehydrogenase"/>
    <property type="match status" value="1"/>
</dbReference>
<dbReference type="PANTHER" id="PTHR19871">
    <property type="entry name" value="BETA TRANSDUCIN-RELATED PROTEIN"/>
    <property type="match status" value="1"/>
</dbReference>
<gene>
    <name evidence="5" type="ORF">BaRGS_00009623</name>
</gene>
<dbReference type="Pfam" id="PF05729">
    <property type="entry name" value="NACHT"/>
    <property type="match status" value="1"/>
</dbReference>
<feature type="domain" description="NACHT" evidence="4">
    <location>
        <begin position="468"/>
        <end position="605"/>
    </location>
</feature>
<evidence type="ECO:0000256" key="2">
    <source>
        <dbReference type="ARBA" id="ARBA00022737"/>
    </source>
</evidence>
<evidence type="ECO:0000256" key="3">
    <source>
        <dbReference type="SAM" id="MobiDB-lite"/>
    </source>
</evidence>
<dbReference type="Gene3D" id="2.130.10.10">
    <property type="entry name" value="YVTN repeat-like/Quinoprotein amine dehydrogenase"/>
    <property type="match status" value="2"/>
</dbReference>
<dbReference type="Proteomes" id="UP001519460">
    <property type="component" value="Unassembled WGS sequence"/>
</dbReference>
<evidence type="ECO:0000259" key="4">
    <source>
        <dbReference type="PROSITE" id="PS50837"/>
    </source>
</evidence>
<reference evidence="5 6" key="1">
    <citation type="journal article" date="2023" name="Sci. Data">
        <title>Genome assembly of the Korean intertidal mud-creeper Batillaria attramentaria.</title>
        <authorList>
            <person name="Patra A.K."/>
            <person name="Ho P.T."/>
            <person name="Jun S."/>
            <person name="Lee S.J."/>
            <person name="Kim Y."/>
            <person name="Won Y.J."/>
        </authorList>
    </citation>
    <scope>NUCLEOTIDE SEQUENCE [LARGE SCALE GENOMIC DNA]</scope>
    <source>
        <strain evidence="5">Wonlab-2016</strain>
    </source>
</reference>
<dbReference type="InterPro" id="IPR015943">
    <property type="entry name" value="WD40/YVTN_repeat-like_dom_sf"/>
</dbReference>
<protein>
    <recommendedName>
        <fullName evidence="4">NACHT domain-containing protein</fullName>
    </recommendedName>
</protein>
<dbReference type="EMBL" id="JACVVK020000046">
    <property type="protein sequence ID" value="KAK7499076.1"/>
    <property type="molecule type" value="Genomic_DNA"/>
</dbReference>
<dbReference type="PANTHER" id="PTHR19871:SF14">
    <property type="entry name" value="DUF4062 DOMAIN-CONTAINING PROTEIN"/>
    <property type="match status" value="1"/>
</dbReference>
<evidence type="ECO:0000313" key="5">
    <source>
        <dbReference type="EMBL" id="KAK7499076.1"/>
    </source>
</evidence>